<evidence type="ECO:0000256" key="1">
    <source>
        <dbReference type="ARBA" id="ARBA00006484"/>
    </source>
</evidence>
<dbReference type="STRING" id="1073090.A0A1L9SSU5"/>
<protein>
    <submittedName>
        <fullName evidence="4">Uncharacterized protein</fullName>
    </submittedName>
</protein>
<dbReference type="RefSeq" id="XP_022584775.1">
    <property type="nucleotide sequence ID" value="XM_022725503.1"/>
</dbReference>
<dbReference type="OrthoDB" id="191139at2759"/>
<dbReference type="Pfam" id="PF00106">
    <property type="entry name" value="adh_short"/>
    <property type="match status" value="1"/>
</dbReference>
<dbReference type="Proteomes" id="UP000184188">
    <property type="component" value="Unassembled WGS sequence"/>
</dbReference>
<dbReference type="PANTHER" id="PTHR24320">
    <property type="entry name" value="RETINOL DEHYDROGENASE"/>
    <property type="match status" value="1"/>
</dbReference>
<gene>
    <name evidence="4" type="ORF">ASPZODRAFT_149630</name>
</gene>
<keyword evidence="3" id="KW-0560">Oxidoreductase</keyword>
<dbReference type="SUPFAM" id="SSF51735">
    <property type="entry name" value="NAD(P)-binding Rossmann-fold domains"/>
    <property type="match status" value="1"/>
</dbReference>
<evidence type="ECO:0000256" key="3">
    <source>
        <dbReference type="ARBA" id="ARBA00023002"/>
    </source>
</evidence>
<reference evidence="5" key="1">
    <citation type="journal article" date="2017" name="Genome Biol.">
        <title>Comparative genomics reveals high biological diversity and specific adaptations in the industrially and medically important fungal genus Aspergillus.</title>
        <authorList>
            <person name="de Vries R.P."/>
            <person name="Riley R."/>
            <person name="Wiebenga A."/>
            <person name="Aguilar-Osorio G."/>
            <person name="Amillis S."/>
            <person name="Uchima C.A."/>
            <person name="Anderluh G."/>
            <person name="Asadollahi M."/>
            <person name="Askin M."/>
            <person name="Barry K."/>
            <person name="Battaglia E."/>
            <person name="Bayram O."/>
            <person name="Benocci T."/>
            <person name="Braus-Stromeyer S.A."/>
            <person name="Caldana C."/>
            <person name="Canovas D."/>
            <person name="Cerqueira G.C."/>
            <person name="Chen F."/>
            <person name="Chen W."/>
            <person name="Choi C."/>
            <person name="Clum A."/>
            <person name="Dos Santos R.A."/>
            <person name="Damasio A.R."/>
            <person name="Diallinas G."/>
            <person name="Emri T."/>
            <person name="Fekete E."/>
            <person name="Flipphi M."/>
            <person name="Freyberg S."/>
            <person name="Gallo A."/>
            <person name="Gournas C."/>
            <person name="Habgood R."/>
            <person name="Hainaut M."/>
            <person name="Harispe M.L."/>
            <person name="Henrissat B."/>
            <person name="Hilden K.S."/>
            <person name="Hope R."/>
            <person name="Hossain A."/>
            <person name="Karabika E."/>
            <person name="Karaffa L."/>
            <person name="Karanyi Z."/>
            <person name="Krasevec N."/>
            <person name="Kuo A."/>
            <person name="Kusch H."/>
            <person name="LaButti K."/>
            <person name="Lagendijk E.L."/>
            <person name="Lapidus A."/>
            <person name="Levasseur A."/>
            <person name="Lindquist E."/>
            <person name="Lipzen A."/>
            <person name="Logrieco A.F."/>
            <person name="MacCabe A."/>
            <person name="Maekelae M.R."/>
            <person name="Malavazi I."/>
            <person name="Melin P."/>
            <person name="Meyer V."/>
            <person name="Mielnichuk N."/>
            <person name="Miskei M."/>
            <person name="Molnar A.P."/>
            <person name="Mule G."/>
            <person name="Ngan C.Y."/>
            <person name="Orejas M."/>
            <person name="Orosz E."/>
            <person name="Ouedraogo J.P."/>
            <person name="Overkamp K.M."/>
            <person name="Park H.-S."/>
            <person name="Perrone G."/>
            <person name="Piumi F."/>
            <person name="Punt P.J."/>
            <person name="Ram A.F."/>
            <person name="Ramon A."/>
            <person name="Rauscher S."/>
            <person name="Record E."/>
            <person name="Riano-Pachon D.M."/>
            <person name="Robert V."/>
            <person name="Roehrig J."/>
            <person name="Ruller R."/>
            <person name="Salamov A."/>
            <person name="Salih N.S."/>
            <person name="Samson R.A."/>
            <person name="Sandor E."/>
            <person name="Sanguinetti M."/>
            <person name="Schuetze T."/>
            <person name="Sepcic K."/>
            <person name="Shelest E."/>
            <person name="Sherlock G."/>
            <person name="Sophianopoulou V."/>
            <person name="Squina F.M."/>
            <person name="Sun H."/>
            <person name="Susca A."/>
            <person name="Todd R.B."/>
            <person name="Tsang A."/>
            <person name="Unkles S.E."/>
            <person name="van de Wiele N."/>
            <person name="van Rossen-Uffink D."/>
            <person name="Oliveira J.V."/>
            <person name="Vesth T.C."/>
            <person name="Visser J."/>
            <person name="Yu J.-H."/>
            <person name="Zhou M."/>
            <person name="Andersen M.R."/>
            <person name="Archer D.B."/>
            <person name="Baker S.E."/>
            <person name="Benoit I."/>
            <person name="Brakhage A.A."/>
            <person name="Braus G.H."/>
            <person name="Fischer R."/>
            <person name="Frisvad J.C."/>
            <person name="Goldman G.H."/>
            <person name="Houbraken J."/>
            <person name="Oakley B."/>
            <person name="Pocsi I."/>
            <person name="Scazzocchio C."/>
            <person name="Seiboth B."/>
            <person name="vanKuyk P.A."/>
            <person name="Wortman J."/>
            <person name="Dyer P.S."/>
            <person name="Grigoriev I.V."/>
        </authorList>
    </citation>
    <scope>NUCLEOTIDE SEQUENCE [LARGE SCALE GENOMIC DNA]</scope>
    <source>
        <strain evidence="5">CBS 506.65</strain>
    </source>
</reference>
<organism evidence="4 5">
    <name type="scientific">Penicilliopsis zonata CBS 506.65</name>
    <dbReference type="NCBI Taxonomy" id="1073090"/>
    <lineage>
        <taxon>Eukaryota</taxon>
        <taxon>Fungi</taxon>
        <taxon>Dikarya</taxon>
        <taxon>Ascomycota</taxon>
        <taxon>Pezizomycotina</taxon>
        <taxon>Eurotiomycetes</taxon>
        <taxon>Eurotiomycetidae</taxon>
        <taxon>Eurotiales</taxon>
        <taxon>Aspergillaceae</taxon>
        <taxon>Penicilliopsis</taxon>
    </lineage>
</organism>
<keyword evidence="5" id="KW-1185">Reference proteome</keyword>
<evidence type="ECO:0000313" key="4">
    <source>
        <dbReference type="EMBL" id="OJJ50265.1"/>
    </source>
</evidence>
<dbReference type="AlphaFoldDB" id="A0A1L9SSU5"/>
<accession>A0A1L9SSU5</accession>
<dbReference type="VEuPathDB" id="FungiDB:ASPZODRAFT_149630"/>
<evidence type="ECO:0000256" key="2">
    <source>
        <dbReference type="ARBA" id="ARBA00022857"/>
    </source>
</evidence>
<dbReference type="GO" id="GO:0016491">
    <property type="term" value="F:oxidoreductase activity"/>
    <property type="evidence" value="ECO:0007669"/>
    <property type="project" value="UniProtKB-KW"/>
</dbReference>
<name>A0A1L9SSU5_9EURO</name>
<dbReference type="InterPro" id="IPR002347">
    <property type="entry name" value="SDR_fam"/>
</dbReference>
<dbReference type="Gene3D" id="3.40.50.720">
    <property type="entry name" value="NAD(P)-binding Rossmann-like Domain"/>
    <property type="match status" value="1"/>
</dbReference>
<dbReference type="EMBL" id="KV878337">
    <property type="protein sequence ID" value="OJJ50265.1"/>
    <property type="molecule type" value="Genomic_DNA"/>
</dbReference>
<dbReference type="GeneID" id="34611968"/>
<dbReference type="PANTHER" id="PTHR24320:SF283">
    <property type="entry name" value="RETINOL DEHYDROGENASE 11"/>
    <property type="match status" value="1"/>
</dbReference>
<sequence>MTAIISAQSTSEEVCDAFSSHIKGSRVIITGVTLGSIGGEVALQLARRDPAMIALAGRKLASLQETQQAIRSVAPDIEIKLLMLELASQTLINSAGVMAAPYKATPEGVEIQFATNHLGRFLFTNLILPLMLTASSTVQIVNVSSLGHKRGPVRFDDIAFEGGKTYDKWKAYGQSKTVNMLYLDELAARLGHRGVKSISLSPGRLYTGIMRHVSKNEMRKCDGKLILDPKLNWRTLTQGAATIINAAYNPSLFGRQKWIHGSYMVNNPVQMDQAESYAVDPRNAERLWSLSENMVGQRFVY</sequence>
<dbReference type="InterPro" id="IPR036291">
    <property type="entry name" value="NAD(P)-bd_dom_sf"/>
</dbReference>
<comment type="similarity">
    <text evidence="1">Belongs to the short-chain dehydrogenases/reductases (SDR) family.</text>
</comment>
<keyword evidence="2" id="KW-0521">NADP</keyword>
<proteinExistence type="inferred from homology"/>
<evidence type="ECO:0000313" key="5">
    <source>
        <dbReference type="Proteomes" id="UP000184188"/>
    </source>
</evidence>